<gene>
    <name evidence="4" type="ORF">EXIGLDRAFT_699629</name>
</gene>
<feature type="region of interest" description="Disordered" evidence="2">
    <location>
        <begin position="363"/>
        <end position="403"/>
    </location>
</feature>
<dbReference type="EMBL" id="KV426192">
    <property type="protein sequence ID" value="KZV85307.1"/>
    <property type="molecule type" value="Genomic_DNA"/>
</dbReference>
<dbReference type="InterPro" id="IPR011545">
    <property type="entry name" value="DEAD/DEAH_box_helicase_dom"/>
</dbReference>
<dbReference type="GO" id="GO:0005694">
    <property type="term" value="C:chromosome"/>
    <property type="evidence" value="ECO:0007669"/>
    <property type="project" value="TreeGrafter"/>
</dbReference>
<dbReference type="GO" id="GO:0005737">
    <property type="term" value="C:cytoplasm"/>
    <property type="evidence" value="ECO:0007669"/>
    <property type="project" value="TreeGrafter"/>
</dbReference>
<dbReference type="GO" id="GO:0005634">
    <property type="term" value="C:nucleus"/>
    <property type="evidence" value="ECO:0007669"/>
    <property type="project" value="TreeGrafter"/>
</dbReference>
<protein>
    <recommendedName>
        <fullName evidence="3">Helicase ATP-binding domain-containing protein</fullName>
    </recommendedName>
</protein>
<evidence type="ECO:0000313" key="5">
    <source>
        <dbReference type="Proteomes" id="UP000077266"/>
    </source>
</evidence>
<dbReference type="OrthoDB" id="10261556at2759"/>
<comment type="similarity">
    <text evidence="1">Belongs to the helicase family. RecQ subfamily.</text>
</comment>
<feature type="compositionally biased region" description="Basic residues" evidence="2">
    <location>
        <begin position="363"/>
        <end position="373"/>
    </location>
</feature>
<evidence type="ECO:0000259" key="3">
    <source>
        <dbReference type="PROSITE" id="PS51192"/>
    </source>
</evidence>
<dbReference type="SMART" id="SM00487">
    <property type="entry name" value="DEXDc"/>
    <property type="match status" value="1"/>
</dbReference>
<organism evidence="4 5">
    <name type="scientific">Exidia glandulosa HHB12029</name>
    <dbReference type="NCBI Taxonomy" id="1314781"/>
    <lineage>
        <taxon>Eukaryota</taxon>
        <taxon>Fungi</taxon>
        <taxon>Dikarya</taxon>
        <taxon>Basidiomycota</taxon>
        <taxon>Agaricomycotina</taxon>
        <taxon>Agaricomycetes</taxon>
        <taxon>Auriculariales</taxon>
        <taxon>Exidiaceae</taxon>
        <taxon>Exidia</taxon>
    </lineage>
</organism>
<dbReference type="InterPro" id="IPR014001">
    <property type="entry name" value="Helicase_ATP-bd"/>
</dbReference>
<dbReference type="GO" id="GO:0005524">
    <property type="term" value="F:ATP binding"/>
    <property type="evidence" value="ECO:0007669"/>
    <property type="project" value="InterPro"/>
</dbReference>
<evidence type="ECO:0000256" key="2">
    <source>
        <dbReference type="SAM" id="MobiDB-lite"/>
    </source>
</evidence>
<feature type="domain" description="Helicase ATP-binding" evidence="3">
    <location>
        <begin position="19"/>
        <end position="196"/>
    </location>
</feature>
<reference evidence="4 5" key="1">
    <citation type="journal article" date="2016" name="Mol. Biol. Evol.">
        <title>Comparative Genomics of Early-Diverging Mushroom-Forming Fungi Provides Insights into the Origins of Lignocellulose Decay Capabilities.</title>
        <authorList>
            <person name="Nagy L.G."/>
            <person name="Riley R."/>
            <person name="Tritt A."/>
            <person name="Adam C."/>
            <person name="Daum C."/>
            <person name="Floudas D."/>
            <person name="Sun H."/>
            <person name="Yadav J.S."/>
            <person name="Pangilinan J."/>
            <person name="Larsson K.H."/>
            <person name="Matsuura K."/>
            <person name="Barry K."/>
            <person name="Labutti K."/>
            <person name="Kuo R."/>
            <person name="Ohm R.A."/>
            <person name="Bhattacharya S.S."/>
            <person name="Shirouzu T."/>
            <person name="Yoshinaga Y."/>
            <person name="Martin F.M."/>
            <person name="Grigoriev I.V."/>
            <person name="Hibbett D.S."/>
        </authorList>
    </citation>
    <scope>NUCLEOTIDE SEQUENCE [LARGE SCALE GENOMIC DNA]</scope>
    <source>
        <strain evidence="4 5">HHB12029</strain>
    </source>
</reference>
<name>A0A165DTB6_EXIGL</name>
<sequence length="677" mass="74463">MKKFFDWPHDARPMQEIVGVAQAVGGDVMVHAPTGLGKTGIVAAPHVFPENKGRVSLFISPLIALQEEMVTTFNDDFKLTAVAVNSTRTKSLNKTLNEICTGKYAIVLLSPEMLQSRRFIDRVLRNAEFSRRFLSLVVDEAHTVSHWGAHFRKKYTTIGIVRTFLPRGTSVIAMSASLTPRVRRDVAKKLQLSASYTFLDYGNNRPNVSLVARACHRSLKSYKDLDFVIPSDVQSPSDIPSTFVYADVKEDGDRIIDHLRELLPPSMRDLGLIRPFNASLSHSYRKDALLHFKAGNIRVMVCTDAAGMRLSSNGSFPRSSAPSSSVQAVQRGVTAQLGLRCCSSSQLHTANCPHFKMSWPARKLRSRPRLGRGRAREGKRVQQGRCKGYAKAHGRSRGEKLNSTTNNIDRTITLVVNDEAEDEGLLVFVQTGDCRRRVICDAFHNDKDRTHTLPGTKQKQKPRKEKLDVAEDVVTGLRDWRYRVWSEDYSDRGFSEIAILSDELILSIAQTELNTLLELQNWVAEEWDWWPEYGPHLWHALATIYDTRSNSPCPASVSTPVPSPSVPVPPAVLTPATAPAQVADPPVATLSLALVHTPAPGPTPTPAPATAKRKRVQAAEVHTAGARLAIEGPMAAQDDPSQPMPSPVVGSSARPVTTPGPSIKRRKTAPTPSGSAS</sequence>
<dbReference type="STRING" id="1314781.A0A165DTB6"/>
<dbReference type="GO" id="GO:0009378">
    <property type="term" value="F:four-way junction helicase activity"/>
    <property type="evidence" value="ECO:0007669"/>
    <property type="project" value="TreeGrafter"/>
</dbReference>
<dbReference type="GO" id="GO:0003676">
    <property type="term" value="F:nucleic acid binding"/>
    <property type="evidence" value="ECO:0007669"/>
    <property type="project" value="InterPro"/>
</dbReference>
<dbReference type="PANTHER" id="PTHR13710:SF120">
    <property type="entry name" value="BIFUNCTIONAL 3'-5' EXONUCLEASE_ATP-DEPENDENT HELICASE WRN"/>
    <property type="match status" value="1"/>
</dbReference>
<dbReference type="AlphaFoldDB" id="A0A165DTB6"/>
<keyword evidence="5" id="KW-1185">Reference proteome</keyword>
<dbReference type="PANTHER" id="PTHR13710">
    <property type="entry name" value="DNA HELICASE RECQ FAMILY MEMBER"/>
    <property type="match status" value="1"/>
</dbReference>
<dbReference type="GO" id="GO:0000724">
    <property type="term" value="P:double-strand break repair via homologous recombination"/>
    <property type="evidence" value="ECO:0007669"/>
    <property type="project" value="TreeGrafter"/>
</dbReference>
<accession>A0A165DTB6</accession>
<dbReference type="Gene3D" id="3.40.50.300">
    <property type="entry name" value="P-loop containing nucleotide triphosphate hydrolases"/>
    <property type="match status" value="2"/>
</dbReference>
<dbReference type="PROSITE" id="PS51192">
    <property type="entry name" value="HELICASE_ATP_BIND_1"/>
    <property type="match status" value="1"/>
</dbReference>
<evidence type="ECO:0000256" key="1">
    <source>
        <dbReference type="ARBA" id="ARBA00005446"/>
    </source>
</evidence>
<proteinExistence type="inferred from homology"/>
<feature type="region of interest" description="Disordered" evidence="2">
    <location>
        <begin position="631"/>
        <end position="677"/>
    </location>
</feature>
<dbReference type="GO" id="GO:0043138">
    <property type="term" value="F:3'-5' DNA helicase activity"/>
    <property type="evidence" value="ECO:0007669"/>
    <property type="project" value="TreeGrafter"/>
</dbReference>
<dbReference type="SUPFAM" id="SSF52540">
    <property type="entry name" value="P-loop containing nucleoside triphosphate hydrolases"/>
    <property type="match status" value="2"/>
</dbReference>
<dbReference type="Pfam" id="PF00270">
    <property type="entry name" value="DEAD"/>
    <property type="match status" value="1"/>
</dbReference>
<dbReference type="InterPro" id="IPR027417">
    <property type="entry name" value="P-loop_NTPase"/>
</dbReference>
<evidence type="ECO:0000313" key="4">
    <source>
        <dbReference type="EMBL" id="KZV85307.1"/>
    </source>
</evidence>
<dbReference type="InParanoid" id="A0A165DTB6"/>
<dbReference type="Proteomes" id="UP000077266">
    <property type="component" value="Unassembled WGS sequence"/>
</dbReference>